<sequence>MISLLPNPFLWKENLKYLVSWKGYPGSENSWIPHYDCSNSPNIIQEFYDCNPTVTGHPKLTLAAMKLPPAHKSFSLSHLPDSGIVPQAKAEGYVMHGHQKLVIQGFFATCTRYSLDNVEEIGAQDPGGIA</sequence>
<accession>A0ACC2UQ15</accession>
<keyword evidence="2" id="KW-1185">Reference proteome</keyword>
<dbReference type="EMBL" id="QTSX02000059">
    <property type="protein sequence ID" value="KAJ9089214.1"/>
    <property type="molecule type" value="Genomic_DNA"/>
</dbReference>
<proteinExistence type="predicted"/>
<evidence type="ECO:0000313" key="1">
    <source>
        <dbReference type="EMBL" id="KAJ9089214.1"/>
    </source>
</evidence>
<comment type="caution">
    <text evidence="1">The sequence shown here is derived from an EMBL/GenBank/DDBJ whole genome shotgun (WGS) entry which is preliminary data.</text>
</comment>
<gene>
    <name evidence="1" type="ORF">DSO57_1015148</name>
</gene>
<protein>
    <submittedName>
        <fullName evidence="1">Uncharacterized protein</fullName>
    </submittedName>
</protein>
<name>A0ACC2UQ15_9FUNG</name>
<organism evidence="1 2">
    <name type="scientific">Entomophthora muscae</name>
    <dbReference type="NCBI Taxonomy" id="34485"/>
    <lineage>
        <taxon>Eukaryota</taxon>
        <taxon>Fungi</taxon>
        <taxon>Fungi incertae sedis</taxon>
        <taxon>Zoopagomycota</taxon>
        <taxon>Entomophthoromycotina</taxon>
        <taxon>Entomophthoromycetes</taxon>
        <taxon>Entomophthorales</taxon>
        <taxon>Entomophthoraceae</taxon>
        <taxon>Entomophthora</taxon>
    </lineage>
</organism>
<evidence type="ECO:0000313" key="2">
    <source>
        <dbReference type="Proteomes" id="UP001165960"/>
    </source>
</evidence>
<reference evidence="1" key="1">
    <citation type="submission" date="2022-04" db="EMBL/GenBank/DDBJ databases">
        <title>Genome of the entomopathogenic fungus Entomophthora muscae.</title>
        <authorList>
            <person name="Elya C."/>
            <person name="Lovett B.R."/>
            <person name="Lee E."/>
            <person name="Macias A.M."/>
            <person name="Hajek A.E."/>
            <person name="De Bivort B.L."/>
            <person name="Kasson M.T."/>
            <person name="De Fine Licht H.H."/>
            <person name="Stajich J.E."/>
        </authorList>
    </citation>
    <scope>NUCLEOTIDE SEQUENCE</scope>
    <source>
        <strain evidence="1">Berkeley</strain>
    </source>
</reference>
<dbReference type="Proteomes" id="UP001165960">
    <property type="component" value="Unassembled WGS sequence"/>
</dbReference>